<accession>B1T689</accession>
<dbReference type="PATRIC" id="fig|396597.7.peg.4704"/>
<dbReference type="InterPro" id="IPR029058">
    <property type="entry name" value="AB_hydrolase_fold"/>
</dbReference>
<evidence type="ECO:0000259" key="2">
    <source>
        <dbReference type="Pfam" id="PF24322"/>
    </source>
</evidence>
<reference evidence="3 4" key="1">
    <citation type="submission" date="2008-03" db="EMBL/GenBank/DDBJ databases">
        <title>Sequencing of the draft genome and assembly of Burkholderia ambifaria MEX-5.</title>
        <authorList>
            <consortium name="US DOE Joint Genome Institute (JGI-PGF)"/>
            <person name="Copeland A."/>
            <person name="Lucas S."/>
            <person name="Lapidus A."/>
            <person name="Glavina del Rio T."/>
            <person name="Dalin E."/>
            <person name="Tice H."/>
            <person name="Bruce D."/>
            <person name="Goodwin L."/>
            <person name="Pitluck S."/>
            <person name="Larimer F."/>
            <person name="Land M.L."/>
            <person name="Hauser L."/>
            <person name="Tiedje J."/>
            <person name="Richardson P."/>
        </authorList>
    </citation>
    <scope>NUCLEOTIDE SEQUENCE [LARGE SCALE GENOMIC DNA]</scope>
    <source>
        <strain evidence="3 4">MEX-5</strain>
    </source>
</reference>
<dbReference type="Pfam" id="PF24322">
    <property type="entry name" value="Tle3"/>
    <property type="match status" value="1"/>
</dbReference>
<dbReference type="SUPFAM" id="SSF53474">
    <property type="entry name" value="alpha/beta-Hydrolases"/>
    <property type="match status" value="1"/>
</dbReference>
<dbReference type="InterPro" id="IPR056221">
    <property type="entry name" value="Tle3_ab_dom"/>
</dbReference>
<proteinExistence type="predicted"/>
<evidence type="ECO:0000313" key="3">
    <source>
        <dbReference type="EMBL" id="EDT40930.1"/>
    </source>
</evidence>
<dbReference type="Proteomes" id="UP000004814">
    <property type="component" value="Unassembled WGS sequence"/>
</dbReference>
<sequence length="662" mass="74235">MTNCSPKFVAESLCVPGDANVTYVPVPRPLPCIVIFVHGVNSEGEWFMDAEIALMDGLNERLGRGDFKANVGKDSDDNRPLAGLKLKNSPIIRFYWGYRAVKDETDSTIFPWRIPLKTRIAQRGVERDGFFYQPYVYPAYSYKPNSYDPPRPNIKGNVYYWGGGPFQNGTSALSMSWYDGFNPVVWGVNIGSPTINPERDRPLNACPKRTYYVNASKRLAKLIDTIYEKYPNDTIAVVSHSQGTMIASLAMFYVKKVPDTLFLCNSPYRLSETALDDFQMGSQAPTTKARVNTFFNMLDRFKAAQADTPSKVSAKQLQGVGGWFDAAVLAAHEKSTAPDAGDEEESPADDDILVLDDPADAQVQWSPSIAMEDPVPGKEELSHHNHGRVFVYFSPHDRVMGATPLESIGWKGVGDRLPDPTKPKSFAKVDPFEKYRGVLFQRQFMRSHEVGGAPNPKTPRCPSEGGPWNPPSPSILGPVKEHASIARDATVNVNGPAVPRPVSAEEMKNFDEDTAKKNNEMLADDKDYQYYKELHMDKPKWVREDAQPYDGSNQARYRRQIPEEIADEFKSTIATPTNHSTIFMYERGMLVERVLAYDLPIGRADSFSNRTFWKKLLKMADWLEEDPEYEEGGDYQFAGEPPPGVDCETNGMANERSIYKGS</sequence>
<evidence type="ECO:0000256" key="1">
    <source>
        <dbReference type="SAM" id="MobiDB-lite"/>
    </source>
</evidence>
<dbReference type="Gene3D" id="3.40.50.1820">
    <property type="entry name" value="alpha/beta hydrolase"/>
    <property type="match status" value="1"/>
</dbReference>
<evidence type="ECO:0000313" key="4">
    <source>
        <dbReference type="Proteomes" id="UP000004814"/>
    </source>
</evidence>
<dbReference type="AlphaFoldDB" id="B1T689"/>
<feature type="domain" description="T6SS Tle3 phospholipase effector alpha/beta" evidence="2">
    <location>
        <begin position="30"/>
        <end position="413"/>
    </location>
</feature>
<comment type="caution">
    <text evidence="3">The sequence shown here is derived from an EMBL/GenBank/DDBJ whole genome shotgun (WGS) entry which is preliminary data.</text>
</comment>
<gene>
    <name evidence="3" type="ORF">BamMEX5DRAFT_3305</name>
</gene>
<name>B1T689_9BURK</name>
<feature type="region of interest" description="Disordered" evidence="1">
    <location>
        <begin position="631"/>
        <end position="662"/>
    </location>
</feature>
<organism evidence="3 4">
    <name type="scientific">Burkholderia ambifaria MEX-5</name>
    <dbReference type="NCBI Taxonomy" id="396597"/>
    <lineage>
        <taxon>Bacteria</taxon>
        <taxon>Pseudomonadati</taxon>
        <taxon>Pseudomonadota</taxon>
        <taxon>Betaproteobacteria</taxon>
        <taxon>Burkholderiales</taxon>
        <taxon>Burkholderiaceae</taxon>
        <taxon>Burkholderia</taxon>
        <taxon>Burkholderia cepacia complex</taxon>
    </lineage>
</organism>
<dbReference type="EMBL" id="ABLK01000100">
    <property type="protein sequence ID" value="EDT40930.1"/>
    <property type="molecule type" value="Genomic_DNA"/>
</dbReference>
<protein>
    <recommendedName>
        <fullName evidence="2">T6SS Tle3 phospholipase effector alpha/beta domain-containing protein</fullName>
    </recommendedName>
</protein>